<dbReference type="KEGG" id="bte:BTH_I2710"/>
<gene>
    <name evidence="1" type="ordered locus">BTH_I2710</name>
</gene>
<accession>Q2SV24</accession>
<dbReference type="EMBL" id="CP000086">
    <property type="protein sequence ID" value="ABC36643.1"/>
    <property type="molecule type" value="Genomic_DNA"/>
</dbReference>
<evidence type="ECO:0000313" key="1">
    <source>
        <dbReference type="EMBL" id="ABC36643.1"/>
    </source>
</evidence>
<dbReference type="Proteomes" id="UP000001930">
    <property type="component" value="Chromosome I"/>
</dbReference>
<name>Q2SV24_BURTA</name>
<organism evidence="1 2">
    <name type="scientific">Burkholderia thailandensis (strain ATCC 700388 / DSM 13276 / CCUG 48851 / CIP 106301 / E264)</name>
    <dbReference type="NCBI Taxonomy" id="271848"/>
    <lineage>
        <taxon>Bacteria</taxon>
        <taxon>Pseudomonadati</taxon>
        <taxon>Pseudomonadota</taxon>
        <taxon>Betaproteobacteria</taxon>
        <taxon>Burkholderiales</taxon>
        <taxon>Burkholderiaceae</taxon>
        <taxon>Burkholderia</taxon>
        <taxon>pseudomallei group</taxon>
    </lineage>
</organism>
<reference evidence="1 2" key="1">
    <citation type="journal article" date="2005" name="BMC Genomics">
        <title>Bacterial genome adaptation to niches: divergence of the potential virulence genes in three Burkholderia species of different survival strategies.</title>
        <authorList>
            <person name="Kim H.S."/>
            <person name="Schell M.A."/>
            <person name="Yu Y."/>
            <person name="Ulrich R.L."/>
            <person name="Sarria S.H."/>
            <person name="Nierman W.C."/>
            <person name="DeShazer D."/>
        </authorList>
    </citation>
    <scope>NUCLEOTIDE SEQUENCE [LARGE SCALE GENOMIC DNA]</scope>
    <source>
        <strain evidence="2">ATCC 700388 / DSM 13276 / CCUG 48851 / CIP 106301 / E264</strain>
    </source>
</reference>
<proteinExistence type="predicted"/>
<sequence>MRDADASIRHDDLRGGRVDLKLIDSACADIEQQAIQGFDRGMIGRRLFVGGMPDLVHCGLMSLEQEFQGFRSGHENTIHGESPRVCL</sequence>
<dbReference type="HOGENOM" id="CLU_2477465_0_0_4"/>
<protein>
    <submittedName>
        <fullName evidence="1">Uncharacterized protein</fullName>
    </submittedName>
</protein>
<keyword evidence="2" id="KW-1185">Reference proteome</keyword>
<evidence type="ECO:0000313" key="2">
    <source>
        <dbReference type="Proteomes" id="UP000001930"/>
    </source>
</evidence>
<dbReference type="AlphaFoldDB" id="Q2SV24"/>